<dbReference type="AlphaFoldDB" id="A0A844FI26"/>
<keyword evidence="1" id="KW-0732">Signal</keyword>
<dbReference type="PROSITE" id="PS51257">
    <property type="entry name" value="PROKAR_LIPOPROTEIN"/>
    <property type="match status" value="1"/>
</dbReference>
<dbReference type="EMBL" id="JAKNID010000059">
    <property type="protein sequence ID" value="MCG4565856.1"/>
    <property type="molecule type" value="Genomic_DNA"/>
</dbReference>
<gene>
    <name evidence="4" type="ORF">FYJ27_07710</name>
    <name evidence="3" type="ORF">L0P62_10380</name>
</gene>
<name>A0A844FI26_9FIRM</name>
<evidence type="ECO:0000313" key="5">
    <source>
        <dbReference type="Proteomes" id="UP000462760"/>
    </source>
</evidence>
<evidence type="ECO:0000313" key="6">
    <source>
        <dbReference type="Proteomes" id="UP001108123"/>
    </source>
</evidence>
<feature type="signal peptide" evidence="1">
    <location>
        <begin position="1"/>
        <end position="21"/>
    </location>
</feature>
<proteinExistence type="predicted"/>
<accession>A0A844FI26</accession>
<evidence type="ECO:0000313" key="4">
    <source>
        <dbReference type="EMBL" id="MSS43611.1"/>
    </source>
</evidence>
<dbReference type="OrthoDB" id="9809406at2"/>
<dbReference type="SMART" id="SM00909">
    <property type="entry name" value="Germane"/>
    <property type="match status" value="1"/>
</dbReference>
<dbReference type="InterPro" id="IPR019606">
    <property type="entry name" value="GerMN"/>
</dbReference>
<keyword evidence="6" id="KW-1185">Reference proteome</keyword>
<comment type="caution">
    <text evidence="4">The sequence shown here is derived from an EMBL/GenBank/DDBJ whole genome shotgun (WGS) entry which is preliminary data.</text>
</comment>
<dbReference type="Proteomes" id="UP000462760">
    <property type="component" value="Unassembled WGS sequence"/>
</dbReference>
<reference evidence="3" key="2">
    <citation type="submission" date="2022-01" db="EMBL/GenBank/DDBJ databases">
        <title>Collection of gut derived symbiotic bacterial strains cultured from healthy donors.</title>
        <authorList>
            <person name="Lin H."/>
            <person name="Kohout C."/>
            <person name="Waligurski E."/>
            <person name="Pamer E.G."/>
        </authorList>
    </citation>
    <scope>NUCLEOTIDE SEQUENCE</scope>
    <source>
        <strain evidence="3">MSK.14.39</strain>
    </source>
</reference>
<dbReference type="Proteomes" id="UP001108123">
    <property type="component" value="Unassembled WGS sequence"/>
</dbReference>
<sequence length="286" mass="33505">MRKKCTLIILILILSMLTSSCQPYDVLSEDSNNFPPINPISKDKIEVILYYPNSEMEHLVPEIRVVSRSNEKIEEMVVSELLKGTKRKGLKNIIPENVEMLSLDIVDDIAYVSFSDELYNKSYGEKEEAFIIYSIVNTLTSIPDINRVQIFINGKAINTLFKYYSVREPLAFSSLIVSRDYINPVSILNEYYDNLLDGEYDKSMDMLYLSEIEKVKLNTLRIYLENEFKEVEQFDITDYIIYEYGDKLNMDVELVFTYEKNNKKSSYKKIELVYDKDKFKIKGLLY</sequence>
<evidence type="ECO:0000313" key="3">
    <source>
        <dbReference type="EMBL" id="MCG4565856.1"/>
    </source>
</evidence>
<protein>
    <submittedName>
        <fullName evidence="4">GerMN domain-containing protein</fullName>
    </submittedName>
</protein>
<feature type="domain" description="GerMN" evidence="2">
    <location>
        <begin position="74"/>
        <end position="161"/>
    </location>
</feature>
<reference evidence="4 5" key="1">
    <citation type="submission" date="2019-08" db="EMBL/GenBank/DDBJ databases">
        <title>In-depth cultivation of the pig gut microbiome towards novel bacterial diversity and tailored functional studies.</title>
        <authorList>
            <person name="Wylensek D."/>
            <person name="Hitch T.C.A."/>
            <person name="Clavel T."/>
        </authorList>
    </citation>
    <scope>NUCLEOTIDE SEQUENCE [LARGE SCALE GENOMIC DNA]</scope>
    <source>
        <strain evidence="4 5">Med78-601-WT-4W-RMD-3</strain>
    </source>
</reference>
<evidence type="ECO:0000256" key="1">
    <source>
        <dbReference type="SAM" id="SignalP"/>
    </source>
</evidence>
<dbReference type="Pfam" id="PF10646">
    <property type="entry name" value="Germane"/>
    <property type="match status" value="1"/>
</dbReference>
<dbReference type="EMBL" id="VULR01000009">
    <property type="protein sequence ID" value="MSS43611.1"/>
    <property type="molecule type" value="Genomic_DNA"/>
</dbReference>
<feature type="chain" id="PRO_5040628815" evidence="1">
    <location>
        <begin position="22"/>
        <end position="286"/>
    </location>
</feature>
<evidence type="ECO:0000259" key="2">
    <source>
        <dbReference type="SMART" id="SM00909"/>
    </source>
</evidence>
<organism evidence="4 5">
    <name type="scientific">Anaerosalibacter bizertensis</name>
    <dbReference type="NCBI Taxonomy" id="932217"/>
    <lineage>
        <taxon>Bacteria</taxon>
        <taxon>Bacillati</taxon>
        <taxon>Bacillota</taxon>
        <taxon>Tissierellia</taxon>
        <taxon>Tissierellales</taxon>
        <taxon>Sporanaerobacteraceae</taxon>
        <taxon>Anaerosalibacter</taxon>
    </lineage>
</organism>
<dbReference type="RefSeq" id="WP_154484289.1">
    <property type="nucleotide sequence ID" value="NZ_JAJBNW010000075.1"/>
</dbReference>